<dbReference type="PROSITE" id="PS50127">
    <property type="entry name" value="UBC_2"/>
    <property type="match status" value="1"/>
</dbReference>
<evidence type="ECO:0000256" key="4">
    <source>
        <dbReference type="RuleBase" id="RU362109"/>
    </source>
</evidence>
<evidence type="ECO:0000256" key="3">
    <source>
        <dbReference type="PROSITE-ProRule" id="PRU10133"/>
    </source>
</evidence>
<dbReference type="Gene3D" id="3.10.110.10">
    <property type="entry name" value="Ubiquitin Conjugating Enzyme"/>
    <property type="match status" value="1"/>
</dbReference>
<keyword evidence="4" id="KW-0067">ATP-binding</keyword>
<keyword evidence="5" id="KW-0175">Coiled coil</keyword>
<keyword evidence="1" id="KW-0808">Transferase</keyword>
<accession>A0A6P8ZVS1</accession>
<feature type="coiled-coil region" evidence="5">
    <location>
        <begin position="43"/>
        <end position="70"/>
    </location>
</feature>
<evidence type="ECO:0000313" key="7">
    <source>
        <dbReference type="Proteomes" id="UP000515158"/>
    </source>
</evidence>
<dbReference type="AlphaFoldDB" id="A0A6P8ZVS1"/>
<feature type="active site" description="Glycyl thioester intermediate" evidence="3">
    <location>
        <position position="145"/>
    </location>
</feature>
<dbReference type="OrthoDB" id="7851174at2759"/>
<organism evidence="8">
    <name type="scientific">Thrips palmi</name>
    <name type="common">Melon thrips</name>
    <dbReference type="NCBI Taxonomy" id="161013"/>
    <lineage>
        <taxon>Eukaryota</taxon>
        <taxon>Metazoa</taxon>
        <taxon>Ecdysozoa</taxon>
        <taxon>Arthropoda</taxon>
        <taxon>Hexapoda</taxon>
        <taxon>Insecta</taxon>
        <taxon>Pterygota</taxon>
        <taxon>Neoptera</taxon>
        <taxon>Paraneoptera</taxon>
        <taxon>Thysanoptera</taxon>
        <taxon>Terebrantia</taxon>
        <taxon>Thripoidea</taxon>
        <taxon>Thripidae</taxon>
        <taxon>Thrips</taxon>
    </lineage>
</organism>
<dbReference type="PANTHER" id="PTHR24068">
    <property type="entry name" value="UBIQUITIN-CONJUGATING ENZYME E2"/>
    <property type="match status" value="1"/>
</dbReference>
<name>A0A6P8ZVS1_THRPL</name>
<dbReference type="SUPFAM" id="SSF54495">
    <property type="entry name" value="UBC-like"/>
    <property type="match status" value="1"/>
</dbReference>
<dbReference type="RefSeq" id="XP_034249001.1">
    <property type="nucleotide sequence ID" value="XM_034393110.1"/>
</dbReference>
<evidence type="ECO:0000256" key="1">
    <source>
        <dbReference type="ARBA" id="ARBA00022679"/>
    </source>
</evidence>
<dbReference type="KEGG" id="tpal:117649926"/>
<evidence type="ECO:0000256" key="5">
    <source>
        <dbReference type="SAM" id="Coils"/>
    </source>
</evidence>
<dbReference type="SMART" id="SM00212">
    <property type="entry name" value="UBCc"/>
    <property type="match status" value="1"/>
</dbReference>
<reference evidence="8" key="1">
    <citation type="submission" date="2025-08" db="UniProtKB">
        <authorList>
            <consortium name="RefSeq"/>
        </authorList>
    </citation>
    <scope>IDENTIFICATION</scope>
    <source>
        <tissue evidence="8">Total insect</tissue>
    </source>
</reference>
<evidence type="ECO:0000259" key="6">
    <source>
        <dbReference type="PROSITE" id="PS50127"/>
    </source>
</evidence>
<dbReference type="PROSITE" id="PS00183">
    <property type="entry name" value="UBC_1"/>
    <property type="match status" value="1"/>
</dbReference>
<dbReference type="GO" id="GO:0005524">
    <property type="term" value="F:ATP binding"/>
    <property type="evidence" value="ECO:0007669"/>
    <property type="project" value="UniProtKB-UniRule"/>
</dbReference>
<proteinExistence type="inferred from homology"/>
<keyword evidence="4" id="KW-0547">Nucleotide-binding</keyword>
<dbReference type="InterPro" id="IPR000608">
    <property type="entry name" value="UBC"/>
</dbReference>
<dbReference type="Proteomes" id="UP000515158">
    <property type="component" value="Unplaced"/>
</dbReference>
<keyword evidence="2 4" id="KW-0833">Ubl conjugation pathway</keyword>
<protein>
    <submittedName>
        <fullName evidence="8">Ubiquitin-conjugating enzyme E2 D2B-like</fullName>
    </submittedName>
</protein>
<dbReference type="GeneID" id="117649926"/>
<evidence type="ECO:0000313" key="8">
    <source>
        <dbReference type="RefSeq" id="XP_034249001.1"/>
    </source>
</evidence>
<dbReference type="GO" id="GO:0016740">
    <property type="term" value="F:transferase activity"/>
    <property type="evidence" value="ECO:0007669"/>
    <property type="project" value="UniProtKB-KW"/>
</dbReference>
<comment type="similarity">
    <text evidence="4">Belongs to the ubiquitin-conjugating enzyme family.</text>
</comment>
<dbReference type="Pfam" id="PF00179">
    <property type="entry name" value="UQ_con"/>
    <property type="match status" value="1"/>
</dbReference>
<keyword evidence="7" id="KW-1185">Reference proteome</keyword>
<dbReference type="InterPro" id="IPR016135">
    <property type="entry name" value="UBQ-conjugating_enzyme/RWD"/>
</dbReference>
<evidence type="ECO:0000256" key="2">
    <source>
        <dbReference type="ARBA" id="ARBA00022786"/>
    </source>
</evidence>
<gene>
    <name evidence="8" type="primary">LOC117649926</name>
</gene>
<sequence length="213" mass="24274">MGFHCELARCFWGDCISTMVKGRRCDRAKRKCYGGNPALEAERLALEASLKNAKVDLARAQARVNLLQGELDNFNPEDVLVEVTLDNDDVFKWRAVLEGPSDTPYENGKFHVTLTMSENYPFTPPKVEFKTRIFHCNINTNGHVCLNILKPRHEKDGAWKEALGVEQVLLSIRALLCEPNPDDPLMASVASLFIFNKPEHDRRARLWTQRFAM</sequence>
<dbReference type="InterPro" id="IPR023313">
    <property type="entry name" value="UBQ-conjugating_AS"/>
</dbReference>
<feature type="domain" description="UBC core" evidence="6">
    <location>
        <begin position="55"/>
        <end position="213"/>
    </location>
</feature>
<dbReference type="InParanoid" id="A0A6P8ZVS1"/>